<keyword evidence="4" id="KW-0539">Nucleus</keyword>
<feature type="region of interest" description="Disordered" evidence="5">
    <location>
        <begin position="91"/>
        <end position="132"/>
    </location>
</feature>
<evidence type="ECO:0000256" key="4">
    <source>
        <dbReference type="ARBA" id="ARBA00023242"/>
    </source>
</evidence>
<gene>
    <name evidence="6" type="ORF">F8M41_018002</name>
</gene>
<dbReference type="PANTHER" id="PTHR14577">
    <property type="entry name" value="NUCLEOLAR PROTEIN 12"/>
    <property type="match status" value="1"/>
</dbReference>
<evidence type="ECO:0000256" key="5">
    <source>
        <dbReference type="SAM" id="MobiDB-lite"/>
    </source>
</evidence>
<keyword evidence="7" id="KW-1185">Reference proteome</keyword>
<dbReference type="OrthoDB" id="551633at2759"/>
<keyword evidence="3" id="KW-0175">Coiled coil</keyword>
<comment type="similarity">
    <text evidence="2">Belongs to the RRP17 family.</text>
</comment>
<evidence type="ECO:0000313" key="6">
    <source>
        <dbReference type="EMBL" id="KAF0512402.1"/>
    </source>
</evidence>
<accession>A0A8H4ELJ9</accession>
<protein>
    <submittedName>
        <fullName evidence="6">rRNA processing protein Rrp17</fullName>
    </submittedName>
</protein>
<dbReference type="Proteomes" id="UP000439903">
    <property type="component" value="Unassembled WGS sequence"/>
</dbReference>
<evidence type="ECO:0000313" key="7">
    <source>
        <dbReference type="Proteomes" id="UP000439903"/>
    </source>
</evidence>
<dbReference type="InterPro" id="IPR019186">
    <property type="entry name" value="Nucleolar_protein_12"/>
</dbReference>
<dbReference type="AlphaFoldDB" id="A0A8H4ELJ9"/>
<evidence type="ECO:0000256" key="3">
    <source>
        <dbReference type="ARBA" id="ARBA00023054"/>
    </source>
</evidence>
<organism evidence="6 7">
    <name type="scientific">Gigaspora margarita</name>
    <dbReference type="NCBI Taxonomy" id="4874"/>
    <lineage>
        <taxon>Eukaryota</taxon>
        <taxon>Fungi</taxon>
        <taxon>Fungi incertae sedis</taxon>
        <taxon>Mucoromycota</taxon>
        <taxon>Glomeromycotina</taxon>
        <taxon>Glomeromycetes</taxon>
        <taxon>Diversisporales</taxon>
        <taxon>Gigasporaceae</taxon>
        <taxon>Gigaspora</taxon>
    </lineage>
</organism>
<dbReference type="GO" id="GO:0005730">
    <property type="term" value="C:nucleolus"/>
    <property type="evidence" value="ECO:0007669"/>
    <property type="project" value="UniProtKB-SubCell"/>
</dbReference>
<comment type="caution">
    <text evidence="6">The sequence shown here is derived from an EMBL/GenBank/DDBJ whole genome shotgun (WGS) entry which is preliminary data.</text>
</comment>
<evidence type="ECO:0000256" key="2">
    <source>
        <dbReference type="ARBA" id="ARBA00007175"/>
    </source>
</evidence>
<dbReference type="PANTHER" id="PTHR14577:SF0">
    <property type="entry name" value="NUCLEOLAR PROTEIN 12"/>
    <property type="match status" value="1"/>
</dbReference>
<dbReference type="EMBL" id="WTPW01000425">
    <property type="protein sequence ID" value="KAF0512402.1"/>
    <property type="molecule type" value="Genomic_DNA"/>
</dbReference>
<dbReference type="GO" id="GO:0019843">
    <property type="term" value="F:rRNA binding"/>
    <property type="evidence" value="ECO:0007669"/>
    <property type="project" value="TreeGrafter"/>
</dbReference>
<name>A0A8H4ELJ9_GIGMA</name>
<dbReference type="Pfam" id="PF09805">
    <property type="entry name" value="Nop25"/>
    <property type="match status" value="1"/>
</dbReference>
<evidence type="ECO:0000256" key="1">
    <source>
        <dbReference type="ARBA" id="ARBA00004604"/>
    </source>
</evidence>
<sequence>MDNLTLLTEGSKIYSEKRKRKNNQIPEIVFDENARREYLTGFHKRKLERQAKAKKIALERVKKEKAEIKKAAKEAQKRQIEEKLAATQAMINKANDIDNDDDDDDNSGNDDDDGNNDDDSEEDTKKNPQTRIFEYKTPQILTTVTVIEDFNVSESTAFGNLSKKIKLDNDDKMNKNEGDQDIKPLSKIKNTKIKSNNKKKIFHSRNKKHANKIKKSNLKSALKSAILIPFPIWEICE</sequence>
<reference evidence="6 7" key="1">
    <citation type="journal article" date="2019" name="Environ. Microbiol.">
        <title>At the nexus of three kingdoms: the genome of the mycorrhizal fungus Gigaspora margarita provides insights into plant, endobacterial and fungal interactions.</title>
        <authorList>
            <person name="Venice F."/>
            <person name="Ghignone S."/>
            <person name="Salvioli di Fossalunga A."/>
            <person name="Amselem J."/>
            <person name="Novero M."/>
            <person name="Xianan X."/>
            <person name="Sedzielewska Toro K."/>
            <person name="Morin E."/>
            <person name="Lipzen A."/>
            <person name="Grigoriev I.V."/>
            <person name="Henrissat B."/>
            <person name="Martin F.M."/>
            <person name="Bonfante P."/>
        </authorList>
    </citation>
    <scope>NUCLEOTIDE SEQUENCE [LARGE SCALE GENOMIC DNA]</scope>
    <source>
        <strain evidence="6 7">BEG34</strain>
    </source>
</reference>
<comment type="subcellular location">
    <subcellularLocation>
        <location evidence="1">Nucleus</location>
        <location evidence="1">Nucleolus</location>
    </subcellularLocation>
</comment>
<feature type="compositionally biased region" description="Acidic residues" evidence="5">
    <location>
        <begin position="97"/>
        <end position="122"/>
    </location>
</feature>
<proteinExistence type="inferred from homology"/>